<dbReference type="Gene3D" id="1.10.287.2900">
    <property type="match status" value="1"/>
</dbReference>
<gene>
    <name evidence="4" type="primary">Cnig_chr_X.g24978</name>
    <name evidence="4" type="ORF">B9Z55_024978</name>
</gene>
<evidence type="ECO:0000313" key="4">
    <source>
        <dbReference type="EMBL" id="PIC19417.1"/>
    </source>
</evidence>
<evidence type="ECO:0000256" key="2">
    <source>
        <dbReference type="RuleBase" id="RU368040"/>
    </source>
</evidence>
<protein>
    <recommendedName>
        <fullName evidence="2">Mitochondrial fission factor</fullName>
    </recommendedName>
</protein>
<keyword evidence="1" id="KW-1015">Disulfide bond</keyword>
<dbReference type="PANTHER" id="PTHR16501:SF18">
    <property type="entry name" value="MITOCHONDRIAL FISSION FACTOR"/>
    <property type="match status" value="1"/>
</dbReference>
<dbReference type="GO" id="GO:0005777">
    <property type="term" value="C:peroxisome"/>
    <property type="evidence" value="ECO:0007669"/>
    <property type="project" value="UniProtKB-SubCell"/>
</dbReference>
<sequence>MAENTTSSGSNDQKYVMGKEEFWDDINDPYCRKLANTDPNDVYPSYNPGPENPDGSVNFECHCVSHLVASPCGYEFREAISCQKTSTDEEMENGACGEQLMAFMECAMRTQCFKMWMMQVPDHLSVTGADLMQIDPFNRLMNKFESTRKAVLEKMSVPEHITINGNSTFVPEERRVFRSASLRMEVPNHLNVFDLSEDLINHNNNQKMVVPPSLESSNVANPYEEVKLMQKRMVVLVNRLGVLENQIVAQNRREKGLLLMLIGAVLHIAYTYLRR</sequence>
<dbReference type="GO" id="GO:0005741">
    <property type="term" value="C:mitochondrial outer membrane"/>
    <property type="evidence" value="ECO:0007669"/>
    <property type="project" value="UniProtKB-SubCell"/>
</dbReference>
<feature type="transmembrane region" description="Helical" evidence="2">
    <location>
        <begin position="256"/>
        <end position="273"/>
    </location>
</feature>
<dbReference type="STRING" id="1611254.A0A2G5SWJ4"/>
<proteinExistence type="inferred from homology"/>
<comment type="subcellular location">
    <subcellularLocation>
        <location evidence="2">Mitochondrion outer membrane</location>
        <topology evidence="2">Single-pass type IV membrane protein</topology>
    </subcellularLocation>
    <subcellularLocation>
        <location evidence="2">Peroxisome</location>
    </subcellularLocation>
</comment>
<dbReference type="GO" id="GO:0000266">
    <property type="term" value="P:mitochondrial fission"/>
    <property type="evidence" value="ECO:0007669"/>
    <property type="project" value="UniProtKB-UniRule"/>
</dbReference>
<dbReference type="FunFam" id="1.10.287.2900:FF:000006">
    <property type="entry name" value="Protein CBG18121"/>
    <property type="match status" value="1"/>
</dbReference>
<dbReference type="InterPro" id="IPR008518">
    <property type="entry name" value="Mff/Tango-11"/>
</dbReference>
<keyword evidence="2" id="KW-0812">Transmembrane</keyword>
<comment type="function">
    <text evidence="2">Plays a role in mitochondrial and peroxisomal fission. Promotes the recruitment and association of the fission mediator dynamin-related protein 1 (DNM1L) to the mitochondrial surface.</text>
</comment>
<dbReference type="EMBL" id="PDUG01000006">
    <property type="protein sequence ID" value="PIC19417.1"/>
    <property type="molecule type" value="Genomic_DNA"/>
</dbReference>
<accession>A0A2G5SWJ4</accession>
<name>A0A2G5SWJ4_9PELO</name>
<dbReference type="AlphaFoldDB" id="A0A2G5SWJ4"/>
<dbReference type="GO" id="GO:0090141">
    <property type="term" value="P:positive regulation of mitochondrial fission"/>
    <property type="evidence" value="ECO:0007669"/>
    <property type="project" value="UniProtKB-UniRule"/>
</dbReference>
<dbReference type="PROSITE" id="PS51808">
    <property type="entry name" value="CHCH"/>
    <property type="match status" value="1"/>
</dbReference>
<dbReference type="Pfam" id="PF06747">
    <property type="entry name" value="CHCH"/>
    <property type="match status" value="1"/>
</dbReference>
<dbReference type="PANTHER" id="PTHR16501">
    <property type="entry name" value="TRANSPORT AND GOLGI ORGANIZATION PROTEIN 11"/>
    <property type="match status" value="1"/>
</dbReference>
<dbReference type="OrthoDB" id="5807564at2759"/>
<reference evidence="5" key="1">
    <citation type="submission" date="2017-10" db="EMBL/GenBank/DDBJ databases">
        <title>Rapid genome shrinkage in a self-fertile nematode reveals novel sperm competition proteins.</title>
        <authorList>
            <person name="Yin D."/>
            <person name="Schwarz E.M."/>
            <person name="Thomas C.G."/>
            <person name="Felde R.L."/>
            <person name="Korf I.F."/>
            <person name="Cutter A.D."/>
            <person name="Schartner C.M."/>
            <person name="Ralston E.J."/>
            <person name="Meyer B.J."/>
            <person name="Haag E.S."/>
        </authorList>
    </citation>
    <scope>NUCLEOTIDE SEQUENCE [LARGE SCALE GENOMIC DNA]</scope>
    <source>
        <strain evidence="5">JU1422</strain>
    </source>
</reference>
<dbReference type="GO" id="GO:0090314">
    <property type="term" value="P:positive regulation of protein targeting to membrane"/>
    <property type="evidence" value="ECO:0007669"/>
    <property type="project" value="UniProtKB-UniRule"/>
</dbReference>
<evidence type="ECO:0000259" key="3">
    <source>
        <dbReference type="Pfam" id="PF06747"/>
    </source>
</evidence>
<dbReference type="Proteomes" id="UP000230233">
    <property type="component" value="Chromosome X"/>
</dbReference>
<organism evidence="4 5">
    <name type="scientific">Caenorhabditis nigoni</name>
    <dbReference type="NCBI Taxonomy" id="1611254"/>
    <lineage>
        <taxon>Eukaryota</taxon>
        <taxon>Metazoa</taxon>
        <taxon>Ecdysozoa</taxon>
        <taxon>Nematoda</taxon>
        <taxon>Chromadorea</taxon>
        <taxon>Rhabditida</taxon>
        <taxon>Rhabditina</taxon>
        <taxon>Rhabditomorpha</taxon>
        <taxon>Rhabditoidea</taxon>
        <taxon>Rhabditidae</taxon>
        <taxon>Peloderinae</taxon>
        <taxon>Caenorhabditis</taxon>
    </lineage>
</organism>
<keyword evidence="2" id="KW-0496">Mitochondrion</keyword>
<comment type="similarity">
    <text evidence="2">Belongs to the Tango11 family.</text>
</comment>
<feature type="domain" description="CHCH" evidence="3">
    <location>
        <begin position="72"/>
        <end position="109"/>
    </location>
</feature>
<keyword evidence="2" id="KW-1000">Mitochondrion outer membrane</keyword>
<keyword evidence="2" id="KW-1133">Transmembrane helix</keyword>
<evidence type="ECO:0000256" key="1">
    <source>
        <dbReference type="ARBA" id="ARBA00023157"/>
    </source>
</evidence>
<keyword evidence="2" id="KW-0576">Peroxisome</keyword>
<comment type="caution">
    <text evidence="4">The sequence shown here is derived from an EMBL/GenBank/DDBJ whole genome shotgun (WGS) entry which is preliminary data.</text>
</comment>
<keyword evidence="5" id="KW-1185">Reference proteome</keyword>
<evidence type="ECO:0000313" key="5">
    <source>
        <dbReference type="Proteomes" id="UP000230233"/>
    </source>
</evidence>
<dbReference type="InterPro" id="IPR010625">
    <property type="entry name" value="CHCH"/>
</dbReference>
<keyword evidence="2" id="KW-0472">Membrane</keyword>